<gene>
    <name evidence="3" type="primary">LOC113147562</name>
</gene>
<evidence type="ECO:0000313" key="3">
    <source>
        <dbReference type="RefSeq" id="XP_026194307.1"/>
    </source>
</evidence>
<dbReference type="Pfam" id="PF06677">
    <property type="entry name" value="Auto_anti-p27"/>
    <property type="match status" value="1"/>
</dbReference>
<dbReference type="InterPro" id="IPR051888">
    <property type="entry name" value="UPF0148_domain"/>
</dbReference>
<dbReference type="GeneID" id="113147562"/>
<dbReference type="PANTHER" id="PTHR16537:SF1">
    <property type="entry name" value="PROTEIN ZNRD2"/>
    <property type="match status" value="1"/>
</dbReference>
<dbReference type="InterPro" id="IPR009563">
    <property type="entry name" value="SSSCA1"/>
</dbReference>
<name>A0A6P6S3M6_9EIME</name>
<reference evidence="3" key="1">
    <citation type="submission" date="2025-08" db="UniProtKB">
        <authorList>
            <consortium name="RefSeq"/>
        </authorList>
    </citation>
    <scope>IDENTIFICATION</scope>
</reference>
<organism evidence="2 3">
    <name type="scientific">Cyclospora cayetanensis</name>
    <dbReference type="NCBI Taxonomy" id="88456"/>
    <lineage>
        <taxon>Eukaryota</taxon>
        <taxon>Sar</taxon>
        <taxon>Alveolata</taxon>
        <taxon>Apicomplexa</taxon>
        <taxon>Conoidasida</taxon>
        <taxon>Coccidia</taxon>
        <taxon>Eucoccidiorida</taxon>
        <taxon>Eimeriorina</taxon>
        <taxon>Eimeriidae</taxon>
        <taxon>Cyclospora</taxon>
    </lineage>
</organism>
<dbReference type="RefSeq" id="XP_026194307.1">
    <property type="nucleotide sequence ID" value="XM_026338522.1"/>
</dbReference>
<proteinExistence type="predicted"/>
<evidence type="ECO:0000256" key="1">
    <source>
        <dbReference type="SAM" id="MobiDB-lite"/>
    </source>
</evidence>
<evidence type="ECO:0000313" key="2">
    <source>
        <dbReference type="Proteomes" id="UP000515125"/>
    </source>
</evidence>
<sequence>MDSEERKPTESELLAEKLLQGWTMLGDVCPSCGRVPLMRRKEGGDWCVACKSFMPSAAPLQQQQQQQEQTQQEQQHQHQDAVEDAQESSDSETSGVCTASREGKAASLRSDFERVLHTKRGIPCGIGGVNTPRSALPPLRVAAAFGLQASPEERLAACSAAIQREGAAAAAALEQQRAQLQAQVQQQQQQQHAESSTPSTSSGTMSAGMWRPLVNVGAKLPLLNYDFCLRELLPHVFGGSGVLLRSRDAAV</sequence>
<feature type="compositionally biased region" description="Low complexity" evidence="1">
    <location>
        <begin position="61"/>
        <end position="74"/>
    </location>
</feature>
<accession>A0A6P6S3M6</accession>
<dbReference type="AlphaFoldDB" id="A0A6P6S3M6"/>
<dbReference type="Proteomes" id="UP000515125">
    <property type="component" value="Unplaced"/>
</dbReference>
<dbReference type="OrthoDB" id="28939at2759"/>
<dbReference type="PANTHER" id="PTHR16537">
    <property type="entry name" value="SJOEGREN SYNDROME/SCLERODERMA AUTOANTIGEN 1"/>
    <property type="match status" value="1"/>
</dbReference>
<protein>
    <submittedName>
        <fullName evidence="3">Hormone receptor 4-like</fullName>
    </submittedName>
</protein>
<keyword evidence="2" id="KW-1185">Reference proteome</keyword>
<feature type="region of interest" description="Disordered" evidence="1">
    <location>
        <begin position="183"/>
        <end position="206"/>
    </location>
</feature>
<feature type="region of interest" description="Disordered" evidence="1">
    <location>
        <begin position="59"/>
        <end position="103"/>
    </location>
</feature>